<dbReference type="RefSeq" id="WP_344635310.1">
    <property type="nucleotide sequence ID" value="NZ_BAAATR010000004.1"/>
</dbReference>
<reference evidence="2" key="1">
    <citation type="journal article" date="2019" name="Int. J. Syst. Evol. Microbiol.">
        <title>The Global Catalogue of Microorganisms (GCM) 10K type strain sequencing project: providing services to taxonomists for standard genome sequencing and annotation.</title>
        <authorList>
            <consortium name="The Broad Institute Genomics Platform"/>
            <consortium name="The Broad Institute Genome Sequencing Center for Infectious Disease"/>
            <person name="Wu L."/>
            <person name="Ma J."/>
        </authorList>
    </citation>
    <scope>NUCLEOTIDE SEQUENCE [LARGE SCALE GENOMIC DNA]</scope>
    <source>
        <strain evidence="2">JCM 7356</strain>
    </source>
</reference>
<dbReference type="EMBL" id="BAAATR010000004">
    <property type="protein sequence ID" value="GAA2234218.1"/>
    <property type="molecule type" value="Genomic_DNA"/>
</dbReference>
<name>A0ABN3DK51_9ACTN</name>
<gene>
    <name evidence="1" type="ORF">GCM10010430_13680</name>
</gene>
<dbReference type="InterPro" id="IPR043519">
    <property type="entry name" value="NT_sf"/>
</dbReference>
<protein>
    <recommendedName>
        <fullName evidence="3">Nucleotidyltransferase domain-containing protein</fullName>
    </recommendedName>
</protein>
<evidence type="ECO:0000313" key="2">
    <source>
        <dbReference type="Proteomes" id="UP001500305"/>
    </source>
</evidence>
<dbReference type="SUPFAM" id="SSF81301">
    <property type="entry name" value="Nucleotidyltransferase"/>
    <property type="match status" value="1"/>
</dbReference>
<sequence length="373" mass="40135">MIAEREASVSTVVAVADKFVDETHLAAARSVLERVVDTDKVRLAFVGGSLAAGLGHGMSDVDLYVAAEPGTDLPKRGYREGGYVVQINPLSTAQLEQIAATCTEFTASRTDRWQVLVGDVELQPSIRYAIGSVLIDKDSGLPSTDQAKLTVRKILMTRWAYDVSGFGEDALGALQVGDELTALQSSSIAVECAVECVLAAVGDVYLGRKFLLRRTARNEALREVLPRIWDGLRLPQAPGGIEETTRVVTENMRVAGHLVVNALLDGWDAPAPHIAACPDHWEDGGPTRSPWVVPVRLSDSWGMAGPDAGYRVKQGTVRLWRELDGRSLDDVHRSFEADPDLAGTPRELLDTATAQLIERNVVATGDGVATADS</sequence>
<comment type="caution">
    <text evidence="1">The sequence shown here is derived from an EMBL/GenBank/DDBJ whole genome shotgun (WGS) entry which is preliminary data.</text>
</comment>
<dbReference type="Proteomes" id="UP001500305">
    <property type="component" value="Unassembled WGS sequence"/>
</dbReference>
<accession>A0ABN3DK51</accession>
<evidence type="ECO:0008006" key="3">
    <source>
        <dbReference type="Google" id="ProtNLM"/>
    </source>
</evidence>
<keyword evidence="2" id="KW-1185">Reference proteome</keyword>
<evidence type="ECO:0000313" key="1">
    <source>
        <dbReference type="EMBL" id="GAA2234218.1"/>
    </source>
</evidence>
<organism evidence="1 2">
    <name type="scientific">Kitasatospora cystarginea</name>
    <dbReference type="NCBI Taxonomy" id="58350"/>
    <lineage>
        <taxon>Bacteria</taxon>
        <taxon>Bacillati</taxon>
        <taxon>Actinomycetota</taxon>
        <taxon>Actinomycetes</taxon>
        <taxon>Kitasatosporales</taxon>
        <taxon>Streptomycetaceae</taxon>
        <taxon>Kitasatospora</taxon>
    </lineage>
</organism>
<proteinExistence type="predicted"/>